<organism evidence="1 2">
    <name type="scientific">Takifugu flavidus</name>
    <name type="common">sansaifugu</name>
    <dbReference type="NCBI Taxonomy" id="433684"/>
    <lineage>
        <taxon>Eukaryota</taxon>
        <taxon>Metazoa</taxon>
        <taxon>Chordata</taxon>
        <taxon>Craniata</taxon>
        <taxon>Vertebrata</taxon>
        <taxon>Euteleostomi</taxon>
        <taxon>Actinopterygii</taxon>
        <taxon>Neopterygii</taxon>
        <taxon>Teleostei</taxon>
        <taxon>Neoteleostei</taxon>
        <taxon>Acanthomorphata</taxon>
        <taxon>Eupercaria</taxon>
        <taxon>Tetraodontiformes</taxon>
        <taxon>Tetradontoidea</taxon>
        <taxon>Tetraodontidae</taxon>
        <taxon>Takifugu</taxon>
    </lineage>
</organism>
<protein>
    <submittedName>
        <fullName evidence="1">Uncharacterized protein</fullName>
    </submittedName>
</protein>
<evidence type="ECO:0000313" key="1">
    <source>
        <dbReference type="EMBL" id="TWW65972.1"/>
    </source>
</evidence>
<proteinExistence type="predicted"/>
<accession>A0A5C6NEP6</accession>
<comment type="caution">
    <text evidence="1">The sequence shown here is derived from an EMBL/GenBank/DDBJ whole genome shotgun (WGS) entry which is preliminary data.</text>
</comment>
<dbReference type="EMBL" id="RHFK02000013">
    <property type="protein sequence ID" value="TWW65972.1"/>
    <property type="molecule type" value="Genomic_DNA"/>
</dbReference>
<keyword evidence="2" id="KW-1185">Reference proteome</keyword>
<dbReference type="Proteomes" id="UP000324091">
    <property type="component" value="Chromosome 20"/>
</dbReference>
<name>A0A5C6NEP6_9TELE</name>
<sequence>MSFAGAADMQQLLLESLQNGGSFLLPEGTRAAARLRPELRRCCRYDALLRCHDGRHHVWSFLCAVPSERSETWLDQPDVRCWARCEALAQR</sequence>
<gene>
    <name evidence="1" type="ORF">D4764_20G0000040</name>
</gene>
<dbReference type="AlphaFoldDB" id="A0A5C6NEP6"/>
<reference evidence="1 2" key="1">
    <citation type="submission" date="2019-04" db="EMBL/GenBank/DDBJ databases">
        <title>Chromosome genome assembly for Takifugu flavidus.</title>
        <authorList>
            <person name="Xiao S."/>
        </authorList>
    </citation>
    <scope>NUCLEOTIDE SEQUENCE [LARGE SCALE GENOMIC DNA]</scope>
    <source>
        <strain evidence="1">HTHZ2018</strain>
        <tissue evidence="1">Muscle</tissue>
    </source>
</reference>
<evidence type="ECO:0000313" key="2">
    <source>
        <dbReference type="Proteomes" id="UP000324091"/>
    </source>
</evidence>